<reference evidence="2 3" key="1">
    <citation type="submission" date="2016-08" db="EMBL/GenBank/DDBJ databases">
        <title>Genome sequence of Clavibacter michiganensis subsp. michiganensis strain CASJ007.</title>
        <authorList>
            <person name="Thapa S.P."/>
            <person name="Coaker G."/>
        </authorList>
    </citation>
    <scope>NUCLEOTIDE SEQUENCE [LARGE SCALE GENOMIC DNA]</scope>
    <source>
        <strain evidence="2">CASJ007</strain>
    </source>
</reference>
<dbReference type="AlphaFoldDB" id="A0A251XL03"/>
<keyword evidence="3" id="KW-1185">Reference proteome</keyword>
<dbReference type="EMBL" id="MDHH01000001">
    <property type="protein sequence ID" value="OUE03883.1"/>
    <property type="molecule type" value="Genomic_DNA"/>
</dbReference>
<proteinExistence type="predicted"/>
<accession>A0A251XL03</accession>
<evidence type="ECO:0000256" key="1">
    <source>
        <dbReference type="SAM" id="MobiDB-lite"/>
    </source>
</evidence>
<protein>
    <submittedName>
        <fullName evidence="2">Uncharacterized protein</fullName>
    </submittedName>
</protein>
<feature type="region of interest" description="Disordered" evidence="1">
    <location>
        <begin position="1"/>
        <end position="40"/>
    </location>
</feature>
<sequence length="140" mass="14253">MVTDSSADSVAESNCSTGSPSSRRNTERSRSALSSAESRSIRVASWPAGTVVAYWSSALAGPVPEMGEDASFGFAYTRPAVRPSAVSAIGPVVPGVTVTSTDPVIPFPCTSSGAAMETGFTAIGLRTVVSPSVQVRDPVA</sequence>
<dbReference type="Proteomes" id="UP000195062">
    <property type="component" value="Unassembled WGS sequence"/>
</dbReference>
<organism evidence="2 3">
    <name type="scientific">Clavibacter michiganensis subsp. michiganensis</name>
    <dbReference type="NCBI Taxonomy" id="33013"/>
    <lineage>
        <taxon>Bacteria</taxon>
        <taxon>Bacillati</taxon>
        <taxon>Actinomycetota</taxon>
        <taxon>Actinomycetes</taxon>
        <taxon>Micrococcales</taxon>
        <taxon>Microbacteriaceae</taxon>
        <taxon>Clavibacter</taxon>
    </lineage>
</organism>
<gene>
    <name evidence="2" type="ORF">CMMCAS07_02980</name>
</gene>
<comment type="caution">
    <text evidence="2">The sequence shown here is derived from an EMBL/GenBank/DDBJ whole genome shotgun (WGS) entry which is preliminary data.</text>
</comment>
<evidence type="ECO:0000313" key="3">
    <source>
        <dbReference type="Proteomes" id="UP000195062"/>
    </source>
</evidence>
<evidence type="ECO:0000313" key="2">
    <source>
        <dbReference type="EMBL" id="OUE03883.1"/>
    </source>
</evidence>
<feature type="compositionally biased region" description="Polar residues" evidence="1">
    <location>
        <begin position="1"/>
        <end position="23"/>
    </location>
</feature>
<name>A0A251XL03_CLAMM</name>